<dbReference type="Proteomes" id="UP001352852">
    <property type="component" value="Unassembled WGS sequence"/>
</dbReference>
<reference evidence="1 2" key="1">
    <citation type="submission" date="2021-06" db="EMBL/GenBank/DDBJ databases">
        <authorList>
            <person name="Palmer J.M."/>
        </authorList>
    </citation>
    <scope>NUCLEOTIDE SEQUENCE [LARGE SCALE GENOMIC DNA]</scope>
    <source>
        <strain evidence="1 2">CL_MEX2019</strain>
        <tissue evidence="1">Muscle</tissue>
    </source>
</reference>
<evidence type="ECO:0008006" key="3">
    <source>
        <dbReference type="Google" id="ProtNLM"/>
    </source>
</evidence>
<name>A0ABU7DPW5_9TELE</name>
<gene>
    <name evidence="1" type="ORF">CHARACLAT_008535</name>
</gene>
<proteinExistence type="predicted"/>
<accession>A0ABU7DPW5</accession>
<dbReference type="EMBL" id="JAHUTJ010033289">
    <property type="protein sequence ID" value="MED6276982.1"/>
    <property type="molecule type" value="Genomic_DNA"/>
</dbReference>
<comment type="caution">
    <text evidence="1">The sequence shown here is derived from an EMBL/GenBank/DDBJ whole genome shotgun (WGS) entry which is preliminary data.</text>
</comment>
<sequence length="72" mass="8271">MDIRRPVCRSLSVAERLIMGSEEDAALLVLIHQHLKVSGYREAAQLLEEHLTQVEMPVESLNLHNIYTGWMK</sequence>
<dbReference type="PROSITE" id="PS50896">
    <property type="entry name" value="LISH"/>
    <property type="match status" value="1"/>
</dbReference>
<protein>
    <recommendedName>
        <fullName evidence="3">LisH domain-containing protein</fullName>
    </recommendedName>
</protein>
<evidence type="ECO:0000313" key="1">
    <source>
        <dbReference type="EMBL" id="MED6276982.1"/>
    </source>
</evidence>
<evidence type="ECO:0000313" key="2">
    <source>
        <dbReference type="Proteomes" id="UP001352852"/>
    </source>
</evidence>
<dbReference type="InterPro" id="IPR006594">
    <property type="entry name" value="LisH"/>
</dbReference>
<organism evidence="1 2">
    <name type="scientific">Characodon lateralis</name>
    <dbReference type="NCBI Taxonomy" id="208331"/>
    <lineage>
        <taxon>Eukaryota</taxon>
        <taxon>Metazoa</taxon>
        <taxon>Chordata</taxon>
        <taxon>Craniata</taxon>
        <taxon>Vertebrata</taxon>
        <taxon>Euteleostomi</taxon>
        <taxon>Actinopterygii</taxon>
        <taxon>Neopterygii</taxon>
        <taxon>Teleostei</taxon>
        <taxon>Neoteleostei</taxon>
        <taxon>Acanthomorphata</taxon>
        <taxon>Ovalentaria</taxon>
        <taxon>Atherinomorphae</taxon>
        <taxon>Cyprinodontiformes</taxon>
        <taxon>Goodeidae</taxon>
        <taxon>Characodon</taxon>
    </lineage>
</organism>
<keyword evidence="2" id="KW-1185">Reference proteome</keyword>